<organism evidence="2 3">
    <name type="scientific">Sorangium cellulosum</name>
    <name type="common">Polyangium cellulosum</name>
    <dbReference type="NCBI Taxonomy" id="56"/>
    <lineage>
        <taxon>Bacteria</taxon>
        <taxon>Pseudomonadati</taxon>
        <taxon>Myxococcota</taxon>
        <taxon>Polyangia</taxon>
        <taxon>Polyangiales</taxon>
        <taxon>Polyangiaceae</taxon>
        <taxon>Sorangium</taxon>
    </lineage>
</organism>
<name>A0A2L0EQT9_SORCE</name>
<feature type="region of interest" description="Disordered" evidence="1">
    <location>
        <begin position="1"/>
        <end position="24"/>
    </location>
</feature>
<proteinExistence type="predicted"/>
<protein>
    <submittedName>
        <fullName evidence="2">Uncharacterized protein</fullName>
    </submittedName>
</protein>
<evidence type="ECO:0000313" key="3">
    <source>
        <dbReference type="Proteomes" id="UP000238348"/>
    </source>
</evidence>
<sequence length="59" mass="6451">MRRVQEQNFVAGPPAAGAERRRVSRPAPAAAEWARRAIAWHNAPVDARRDLSGSSDGAW</sequence>
<gene>
    <name evidence="2" type="ORF">SOCE26_030990</name>
</gene>
<dbReference type="EMBL" id="CP012673">
    <property type="protein sequence ID" value="AUX41677.1"/>
    <property type="molecule type" value="Genomic_DNA"/>
</dbReference>
<dbReference type="Proteomes" id="UP000238348">
    <property type="component" value="Chromosome"/>
</dbReference>
<dbReference type="AlphaFoldDB" id="A0A2L0EQT9"/>
<evidence type="ECO:0000256" key="1">
    <source>
        <dbReference type="SAM" id="MobiDB-lite"/>
    </source>
</evidence>
<evidence type="ECO:0000313" key="2">
    <source>
        <dbReference type="EMBL" id="AUX41677.1"/>
    </source>
</evidence>
<dbReference type="RefSeq" id="WP_104980200.1">
    <property type="nucleotide sequence ID" value="NZ_CP012673.1"/>
</dbReference>
<accession>A0A2L0EQT9</accession>
<reference evidence="2 3" key="1">
    <citation type="submission" date="2015-09" db="EMBL/GenBank/DDBJ databases">
        <title>Sorangium comparison.</title>
        <authorList>
            <person name="Zaburannyi N."/>
            <person name="Bunk B."/>
            <person name="Overmann J."/>
            <person name="Mueller R."/>
        </authorList>
    </citation>
    <scope>NUCLEOTIDE SEQUENCE [LARGE SCALE GENOMIC DNA]</scope>
    <source>
        <strain evidence="2 3">So ce26</strain>
    </source>
</reference>